<dbReference type="Proteomes" id="UP001060215">
    <property type="component" value="Chromosome 5"/>
</dbReference>
<evidence type="ECO:0000313" key="1">
    <source>
        <dbReference type="EMBL" id="KAI8011068.1"/>
    </source>
</evidence>
<reference evidence="1 2" key="1">
    <citation type="journal article" date="2022" name="Plant J.">
        <title>Chromosome-level genome of Camellia lanceoleosa provides a valuable resource for understanding genome evolution and self-incompatibility.</title>
        <authorList>
            <person name="Gong W."/>
            <person name="Xiao S."/>
            <person name="Wang L."/>
            <person name="Liao Z."/>
            <person name="Chang Y."/>
            <person name="Mo W."/>
            <person name="Hu G."/>
            <person name="Li W."/>
            <person name="Zhao G."/>
            <person name="Zhu H."/>
            <person name="Hu X."/>
            <person name="Ji K."/>
            <person name="Xiang X."/>
            <person name="Song Q."/>
            <person name="Yuan D."/>
            <person name="Jin S."/>
            <person name="Zhang L."/>
        </authorList>
    </citation>
    <scope>NUCLEOTIDE SEQUENCE [LARGE SCALE GENOMIC DNA]</scope>
    <source>
        <strain evidence="1">SQ_2022a</strain>
    </source>
</reference>
<evidence type="ECO:0000313" key="2">
    <source>
        <dbReference type="Proteomes" id="UP001060215"/>
    </source>
</evidence>
<comment type="caution">
    <text evidence="1">The sequence shown here is derived from an EMBL/GenBank/DDBJ whole genome shotgun (WGS) entry which is preliminary data.</text>
</comment>
<accession>A0ACC0HDU9</accession>
<protein>
    <submittedName>
        <fullName evidence="1">Uncharacterized protein</fullName>
    </submittedName>
</protein>
<proteinExistence type="predicted"/>
<gene>
    <name evidence="1" type="ORF">LOK49_LG06G00604</name>
</gene>
<keyword evidence="2" id="KW-1185">Reference proteome</keyword>
<dbReference type="EMBL" id="CM045762">
    <property type="protein sequence ID" value="KAI8011068.1"/>
    <property type="molecule type" value="Genomic_DNA"/>
</dbReference>
<sequence length="83" mass="9419">MWWPSIAMVEIGVRGKIEHQICQAGHNWKAGKRIVVISVILTGTLILALGISLYIWKKKWQPKREGNKKSLMLQHLTFVGVLA</sequence>
<organism evidence="1 2">
    <name type="scientific">Camellia lanceoleosa</name>
    <dbReference type="NCBI Taxonomy" id="1840588"/>
    <lineage>
        <taxon>Eukaryota</taxon>
        <taxon>Viridiplantae</taxon>
        <taxon>Streptophyta</taxon>
        <taxon>Embryophyta</taxon>
        <taxon>Tracheophyta</taxon>
        <taxon>Spermatophyta</taxon>
        <taxon>Magnoliopsida</taxon>
        <taxon>eudicotyledons</taxon>
        <taxon>Gunneridae</taxon>
        <taxon>Pentapetalae</taxon>
        <taxon>asterids</taxon>
        <taxon>Ericales</taxon>
        <taxon>Theaceae</taxon>
        <taxon>Camellia</taxon>
    </lineage>
</organism>
<name>A0ACC0HDU9_9ERIC</name>